<evidence type="ECO:0000256" key="5">
    <source>
        <dbReference type="ARBA" id="ARBA00022840"/>
    </source>
</evidence>
<feature type="transmembrane region" description="Helical" evidence="8">
    <location>
        <begin position="85"/>
        <end position="108"/>
    </location>
</feature>
<dbReference type="Pfam" id="PF00005">
    <property type="entry name" value="ABC_tran"/>
    <property type="match status" value="2"/>
</dbReference>
<keyword evidence="7 8" id="KW-0472">Membrane</keyword>
<dbReference type="PROSITE" id="PS50893">
    <property type="entry name" value="ABC_TRANSPORTER_2"/>
    <property type="match status" value="2"/>
</dbReference>
<sequence length="1517" mass="169846">MGSPDSREGFWTSPFLRSTLLGTIFPGFLAMLMLCYDVFTSVHNHKPLRAFLRSVKAPFTNFLSLDDLEGPHGRCVVVPLWKTRLLATLSALVSVGWVAFAAFSEFVYGPTDARSVQAIVSSVIWSFVFLRNTFRPMQTPSYLLILFFMFEVLAVVVDVAAMLHEETRSPGIIVLHVIRLAIPLFLAWLAGSLPLEPILPSQNVAQRSDAPSSTLSMPEDNVNLWSWSTFNFVEPILRVASTRTLHESDVWWLSPYFTHKNLFNKYLEYCEMHPNHSLLWFLLASNSLDLILDVSLELWGAVVGFVPPYALKRILSALADPAPEARTTAYIFTFLMFLANLSFAQVDVNQRWFTRRCYERTRGQLFCALHYKALKRRDVSGKTSHGDREGDDQGGADLGKIVNLMQGDAYAVAQRFWEFSGIFAAPIRLAIAMTFLYQILGWSSLAGVVVVLLAYIVNYPLAKYNVYITRNSWKARDRRMNLVNELFQNIRFLKFYGWETGWTNKVRESRENELRWRVKENIVNTLISFIWTWIPSATALSSFLCYTMIAREQLTVSKAFTSVALFSQLQEPMTALPAQFFALLHAYVSMQRIEAFLNEPEVPDWASSLKSSDTSTARHPKDEKIGFVNATFEWDVAPRAEPSRFRLGPLDMEFPEGKMTLVSGATGSGKSALLAAILGEMHCISGHVMLNKSGHQVAYCAQNPWLEHATIRDNIIFGAGFGFDEARYNSVIEACALTRDLEIFEAGDFTEIGEKGITLSGGQRARIALARALYSQATCILLDDPLAAVDMHTAQHLIKNALSGPLAEGRTIVLVTHHISLCLPYATYLVELSNGRVLRQGSVRDLESRGQLEEFVATENIPEDEMDVKEPIQEQDSGANGTEVLVSESKKLSDGKLIETEARAEGRVALSTYVAYIKTAGVLSWIIMLVLMVFIRLLTIGNQFYLAKWGEAYERDKSESYFFIVITTSRWFWERLPSPNVDVGPWLLIYLYISLAGAFSVFAYIAIGYYASLQASRSLFVSMLTSLVGAPTRFYDITPIGRILNRFTTDINCIDGALLNSVRAALSGVLNFVASITVIILVVPSFAPFAVVIAWLYIRLAPSYVQAARDLRRLESISLSPAFAGFDELLRGLPHVRAFGMETRYQGRFYQRVDKFQSFDHVYWLVANWLMWRYDCLGSVIVFMSTVFALWTGVNDGLAALVIIQAGVFAEASRQLVRVLAQLELDANSVERVVEYLHVTQEAPAVVPSNRPPAYWPSSNGELSVENLVVKYAPDLPPVLHGITFTIKPTEKVGVVGRTGSGKSTLALSILRIIEPSEGKILIDGIDISTLGLDDLRTRVTIISQDVSLFTGTLRSNLDPFNEHTDEECWEALERCHLISILSHATNKDAQVSLDMPISQSGSLSAGERQLVAMARALLRRSNVVIMDEATSQIDIALDDQIQRTIREEFSGAIVVTIAHRLKTVLDYDRILVLGGGEILEFDTPKALLRKRGGTFRDMCRASADWSSLQEFMDDRD</sequence>
<evidence type="ECO:0000256" key="8">
    <source>
        <dbReference type="SAM" id="Phobius"/>
    </source>
</evidence>
<dbReference type="InterPro" id="IPR003593">
    <property type="entry name" value="AAA+_ATPase"/>
</dbReference>
<dbReference type="Proteomes" id="UP001497453">
    <property type="component" value="Chromosome 9"/>
</dbReference>
<evidence type="ECO:0000259" key="10">
    <source>
        <dbReference type="PROSITE" id="PS50929"/>
    </source>
</evidence>
<dbReference type="EMBL" id="OZ037952">
    <property type="protein sequence ID" value="CAL1717116.1"/>
    <property type="molecule type" value="Genomic_DNA"/>
</dbReference>
<dbReference type="SUPFAM" id="SSF90123">
    <property type="entry name" value="ABC transporter transmembrane region"/>
    <property type="match status" value="2"/>
</dbReference>
<dbReference type="CDD" id="cd18604">
    <property type="entry name" value="ABC_6TM_VMR1_D2_like"/>
    <property type="match status" value="1"/>
</dbReference>
<dbReference type="Pfam" id="PF00664">
    <property type="entry name" value="ABC_membrane"/>
    <property type="match status" value="2"/>
</dbReference>
<dbReference type="Gene3D" id="1.20.1560.10">
    <property type="entry name" value="ABC transporter type 1, transmembrane domain"/>
    <property type="match status" value="2"/>
</dbReference>
<dbReference type="InterPro" id="IPR017871">
    <property type="entry name" value="ABC_transporter-like_CS"/>
</dbReference>
<name>A0ABP1EAU5_9APHY</name>
<dbReference type="InterPro" id="IPR027417">
    <property type="entry name" value="P-loop_NTPase"/>
</dbReference>
<dbReference type="PANTHER" id="PTHR24223">
    <property type="entry name" value="ATP-BINDING CASSETTE SUB-FAMILY C"/>
    <property type="match status" value="1"/>
</dbReference>
<dbReference type="PANTHER" id="PTHR24223:SF415">
    <property type="entry name" value="FI20190P1"/>
    <property type="match status" value="1"/>
</dbReference>
<keyword evidence="6 8" id="KW-1133">Transmembrane helix</keyword>
<feature type="transmembrane region" description="Helical" evidence="8">
    <location>
        <begin position="142"/>
        <end position="163"/>
    </location>
</feature>
<keyword evidence="4" id="KW-0547">Nucleotide-binding</keyword>
<dbReference type="CDD" id="cd03250">
    <property type="entry name" value="ABCC_MRP_domain1"/>
    <property type="match status" value="1"/>
</dbReference>
<protein>
    <recommendedName>
        <fullName evidence="13">Pleiotropic drug resistance ABC transporter</fullName>
    </recommendedName>
</protein>
<feature type="transmembrane region" description="Helical" evidence="8">
    <location>
        <begin position="20"/>
        <end position="39"/>
    </location>
</feature>
<evidence type="ECO:0000313" key="11">
    <source>
        <dbReference type="EMBL" id="CAL1717116.1"/>
    </source>
</evidence>
<feature type="transmembrane region" description="Helical" evidence="8">
    <location>
        <begin position="987"/>
        <end position="1011"/>
    </location>
</feature>
<dbReference type="CDD" id="cd03244">
    <property type="entry name" value="ABCC_MRP_domain2"/>
    <property type="match status" value="1"/>
</dbReference>
<feature type="transmembrane region" description="Helical" evidence="8">
    <location>
        <begin position="1069"/>
        <end position="1098"/>
    </location>
</feature>
<evidence type="ECO:0000256" key="6">
    <source>
        <dbReference type="ARBA" id="ARBA00022989"/>
    </source>
</evidence>
<feature type="transmembrane region" description="Helical" evidence="8">
    <location>
        <begin position="526"/>
        <end position="549"/>
    </location>
</feature>
<dbReference type="CDD" id="cd18596">
    <property type="entry name" value="ABC_6TM_VMR1_D1_like"/>
    <property type="match status" value="1"/>
</dbReference>
<feature type="domain" description="ABC transmembrane type-1" evidence="10">
    <location>
        <begin position="300"/>
        <end position="580"/>
    </location>
</feature>
<dbReference type="PROSITE" id="PS50929">
    <property type="entry name" value="ABC_TM1F"/>
    <property type="match status" value="2"/>
</dbReference>
<evidence type="ECO:0000259" key="9">
    <source>
        <dbReference type="PROSITE" id="PS50893"/>
    </source>
</evidence>
<evidence type="ECO:0000256" key="4">
    <source>
        <dbReference type="ARBA" id="ARBA00022741"/>
    </source>
</evidence>
<dbReference type="InterPro" id="IPR050173">
    <property type="entry name" value="ABC_transporter_C-like"/>
</dbReference>
<evidence type="ECO:0000256" key="1">
    <source>
        <dbReference type="ARBA" id="ARBA00004370"/>
    </source>
</evidence>
<feature type="transmembrane region" description="Helical" evidence="8">
    <location>
        <begin position="913"/>
        <end position="935"/>
    </location>
</feature>
<organism evidence="11 12">
    <name type="scientific">Somion occarium</name>
    <dbReference type="NCBI Taxonomy" id="3059160"/>
    <lineage>
        <taxon>Eukaryota</taxon>
        <taxon>Fungi</taxon>
        <taxon>Dikarya</taxon>
        <taxon>Basidiomycota</taxon>
        <taxon>Agaricomycotina</taxon>
        <taxon>Agaricomycetes</taxon>
        <taxon>Polyporales</taxon>
        <taxon>Cerrenaceae</taxon>
        <taxon>Somion</taxon>
    </lineage>
</organism>
<feature type="domain" description="ABC transmembrane type-1" evidence="10">
    <location>
        <begin position="926"/>
        <end position="1232"/>
    </location>
</feature>
<feature type="transmembrane region" description="Helical" evidence="8">
    <location>
        <begin position="114"/>
        <end position="130"/>
    </location>
</feature>
<evidence type="ECO:0000313" key="12">
    <source>
        <dbReference type="Proteomes" id="UP001497453"/>
    </source>
</evidence>
<feature type="transmembrane region" description="Helical" evidence="8">
    <location>
        <begin position="169"/>
        <end position="190"/>
    </location>
</feature>
<keyword evidence="3 8" id="KW-0812">Transmembrane</keyword>
<gene>
    <name evidence="11" type="ORF">GFSPODELE1_LOCUS11055</name>
</gene>
<feature type="domain" description="ABC transporter" evidence="9">
    <location>
        <begin position="625"/>
        <end position="859"/>
    </location>
</feature>
<keyword evidence="5" id="KW-0067">ATP-binding</keyword>
<dbReference type="Gene3D" id="3.40.50.300">
    <property type="entry name" value="P-loop containing nucleotide triphosphate hydrolases"/>
    <property type="match status" value="2"/>
</dbReference>
<proteinExistence type="predicted"/>
<dbReference type="PROSITE" id="PS00211">
    <property type="entry name" value="ABC_TRANSPORTER_1"/>
    <property type="match status" value="2"/>
</dbReference>
<feature type="domain" description="ABC transporter" evidence="9">
    <location>
        <begin position="1263"/>
        <end position="1501"/>
    </location>
</feature>
<dbReference type="SMART" id="SM00382">
    <property type="entry name" value="AAA"/>
    <property type="match status" value="2"/>
</dbReference>
<dbReference type="SUPFAM" id="SSF52540">
    <property type="entry name" value="P-loop containing nucleoside triphosphate hydrolases"/>
    <property type="match status" value="2"/>
</dbReference>
<reference evidence="12" key="1">
    <citation type="submission" date="2024-04" db="EMBL/GenBank/DDBJ databases">
        <authorList>
            <person name="Shaw F."/>
            <person name="Minotto A."/>
        </authorList>
    </citation>
    <scope>NUCLEOTIDE SEQUENCE [LARGE SCALE GENOMIC DNA]</scope>
</reference>
<dbReference type="InterPro" id="IPR011527">
    <property type="entry name" value="ABC1_TM_dom"/>
</dbReference>
<comment type="subcellular location">
    <subcellularLocation>
        <location evidence="1">Membrane</location>
    </subcellularLocation>
</comment>
<evidence type="ECO:0000256" key="7">
    <source>
        <dbReference type="ARBA" id="ARBA00023136"/>
    </source>
</evidence>
<feature type="transmembrane region" description="Helical" evidence="8">
    <location>
        <begin position="435"/>
        <end position="457"/>
    </location>
</feature>
<dbReference type="InterPro" id="IPR036640">
    <property type="entry name" value="ABC1_TM_sf"/>
</dbReference>
<evidence type="ECO:0008006" key="13">
    <source>
        <dbReference type="Google" id="ProtNLM"/>
    </source>
</evidence>
<evidence type="ECO:0000256" key="3">
    <source>
        <dbReference type="ARBA" id="ARBA00022692"/>
    </source>
</evidence>
<keyword evidence="2" id="KW-0813">Transport</keyword>
<dbReference type="InterPro" id="IPR003439">
    <property type="entry name" value="ABC_transporter-like_ATP-bd"/>
</dbReference>
<evidence type="ECO:0000256" key="2">
    <source>
        <dbReference type="ARBA" id="ARBA00022448"/>
    </source>
</evidence>
<accession>A0ABP1EAU5</accession>
<keyword evidence="12" id="KW-1185">Reference proteome</keyword>